<dbReference type="GO" id="GO:0005634">
    <property type="term" value="C:nucleus"/>
    <property type="evidence" value="ECO:0007669"/>
    <property type="project" value="TreeGrafter"/>
</dbReference>
<proteinExistence type="inferred from homology"/>
<dbReference type="EMBL" id="JADGJW010000118">
    <property type="protein sequence ID" value="KAJ3223763.1"/>
    <property type="molecule type" value="Genomic_DNA"/>
</dbReference>
<name>A0AAD5XXC1_9FUNG</name>
<dbReference type="PANTHER" id="PTHR11215:SF1">
    <property type="entry name" value="MYG1 EXONUCLEASE"/>
    <property type="match status" value="1"/>
</dbReference>
<accession>A0AAD5XXC1</accession>
<reference evidence="2" key="1">
    <citation type="submission" date="2020-05" db="EMBL/GenBank/DDBJ databases">
        <title>Phylogenomic resolution of chytrid fungi.</title>
        <authorList>
            <person name="Stajich J.E."/>
            <person name="Amses K."/>
            <person name="Simmons R."/>
            <person name="Seto K."/>
            <person name="Myers J."/>
            <person name="Bonds A."/>
            <person name="Quandt C.A."/>
            <person name="Barry K."/>
            <person name="Liu P."/>
            <person name="Grigoriev I."/>
            <person name="Longcore J.E."/>
            <person name="James T.Y."/>
        </authorList>
    </citation>
    <scope>NUCLEOTIDE SEQUENCE</scope>
    <source>
        <strain evidence="2">JEL0476</strain>
    </source>
</reference>
<evidence type="ECO:0000313" key="3">
    <source>
        <dbReference type="Proteomes" id="UP001211065"/>
    </source>
</evidence>
<keyword evidence="3" id="KW-1185">Reference proteome</keyword>
<dbReference type="AlphaFoldDB" id="A0AAD5XXC1"/>
<sequence length="348" mass="40168">MDRNILFSLRGCTFENIFCSFHADEALAVFMLKQVDDFKDAKIIRTRDPKIIEKADIVVDVGAEYLPEKNRFDHHQRSFNSTFSDNHKVTKLSSAGLIYKHFGREVLKSVLSKINPQDQELIETIYQKLYTDFIEGMDAVDNGVSQYPAGVEKFYKESTSISKRISRLNPWWNEANVDVDERFYQAVEVVGLEFLDIAKSIAYSWIPARDIVGKAIARRYNLKKSENISFFRKDIHTSGKIIILDQFCPWKEHLYNFEKELNLNIEEKILFVLYEDQSKSWRVQAVSESSDSFVSRKTLPERWMGLRDENLSKESEIADCIFVHASGFIGGNKTKNGALEMAIKAITI</sequence>
<dbReference type="Pfam" id="PF03690">
    <property type="entry name" value="MYG1_exonuc"/>
    <property type="match status" value="1"/>
</dbReference>
<dbReference type="Proteomes" id="UP001211065">
    <property type="component" value="Unassembled WGS sequence"/>
</dbReference>
<evidence type="ECO:0000313" key="2">
    <source>
        <dbReference type="EMBL" id="KAJ3223763.1"/>
    </source>
</evidence>
<protein>
    <submittedName>
        <fullName evidence="2">Uncharacterized protein</fullName>
    </submittedName>
</protein>
<comment type="caution">
    <text evidence="2">The sequence shown here is derived from an EMBL/GenBank/DDBJ whole genome shotgun (WGS) entry which is preliminary data.</text>
</comment>
<dbReference type="PANTHER" id="PTHR11215">
    <property type="entry name" value="METAL DEPENDENT HYDROLASE - RELATED"/>
    <property type="match status" value="1"/>
</dbReference>
<organism evidence="2 3">
    <name type="scientific">Clydaea vesicula</name>
    <dbReference type="NCBI Taxonomy" id="447962"/>
    <lineage>
        <taxon>Eukaryota</taxon>
        <taxon>Fungi</taxon>
        <taxon>Fungi incertae sedis</taxon>
        <taxon>Chytridiomycota</taxon>
        <taxon>Chytridiomycota incertae sedis</taxon>
        <taxon>Chytridiomycetes</taxon>
        <taxon>Lobulomycetales</taxon>
        <taxon>Lobulomycetaceae</taxon>
        <taxon>Clydaea</taxon>
    </lineage>
</organism>
<comment type="similarity">
    <text evidence="1">Belongs to the MYG1 family.</text>
</comment>
<dbReference type="InterPro" id="IPR003226">
    <property type="entry name" value="MYG1_exonuclease"/>
</dbReference>
<dbReference type="GO" id="GO:0005737">
    <property type="term" value="C:cytoplasm"/>
    <property type="evidence" value="ECO:0007669"/>
    <property type="project" value="TreeGrafter"/>
</dbReference>
<evidence type="ECO:0000256" key="1">
    <source>
        <dbReference type="ARBA" id="ARBA00010105"/>
    </source>
</evidence>
<gene>
    <name evidence="2" type="ORF">HK099_000719</name>
</gene>